<keyword evidence="2" id="KW-1185">Reference proteome</keyword>
<dbReference type="EMBL" id="CP011924">
    <property type="protein sequence ID" value="ATD07874.1"/>
    <property type="molecule type" value="Genomic_DNA"/>
</dbReference>
<protein>
    <submittedName>
        <fullName evidence="1">Uncharacterized protein</fullName>
    </submittedName>
</protein>
<reference evidence="1 2" key="1">
    <citation type="submission" date="2015-06" db="EMBL/GenBank/DDBJ databases">
        <authorList>
            <person name="Xie B.-B."/>
            <person name="Rong J.-C."/>
            <person name="Qin Q.-L."/>
            <person name="Zhang Y.-Z."/>
        </authorList>
    </citation>
    <scope>NUCLEOTIDE SEQUENCE [LARGE SCALE GENOMIC DNA]</scope>
    <source>
        <strain evidence="1 2">JCM 20779</strain>
    </source>
</reference>
<proteinExistence type="predicted"/>
<name>A0ABM6NGM6_PSEO7</name>
<evidence type="ECO:0000313" key="1">
    <source>
        <dbReference type="EMBL" id="ATD07874.1"/>
    </source>
</evidence>
<sequence>MIGIYARQSLRSIVILCKLGDNTVEMPIKRCPLGSPECALFIVAQLLPRLLGDKSSVAIKTHSGEQKSNSKGQQALVTLSFIPKVHRLHFWISRRPLTIIPKPKTIASHFQGAVHNLVWLLSV</sequence>
<organism evidence="1 2">
    <name type="scientific">Pseudoalteromonas piscicida</name>
    <dbReference type="NCBI Taxonomy" id="43662"/>
    <lineage>
        <taxon>Bacteria</taxon>
        <taxon>Pseudomonadati</taxon>
        <taxon>Pseudomonadota</taxon>
        <taxon>Gammaproteobacteria</taxon>
        <taxon>Alteromonadales</taxon>
        <taxon>Pseudoalteromonadaceae</taxon>
        <taxon>Pseudoalteromonas</taxon>
    </lineage>
</organism>
<accession>A0ABM6NGM6</accession>
<evidence type="ECO:0000313" key="2">
    <source>
        <dbReference type="Proteomes" id="UP000016521"/>
    </source>
</evidence>
<gene>
    <name evidence="1" type="ORF">PPIS_a3001</name>
</gene>
<dbReference type="Proteomes" id="UP000016521">
    <property type="component" value="Chromosome I"/>
</dbReference>